<feature type="region of interest" description="Disordered" evidence="1">
    <location>
        <begin position="52"/>
        <end position="71"/>
    </location>
</feature>
<evidence type="ECO:0000313" key="3">
    <source>
        <dbReference type="Proteomes" id="UP000886523"/>
    </source>
</evidence>
<keyword evidence="3" id="KW-1185">Reference proteome</keyword>
<evidence type="ECO:0000313" key="2">
    <source>
        <dbReference type="EMBL" id="KAF9512171.1"/>
    </source>
</evidence>
<organism evidence="2 3">
    <name type="scientific">Hydnum rufescens UP504</name>
    <dbReference type="NCBI Taxonomy" id="1448309"/>
    <lineage>
        <taxon>Eukaryota</taxon>
        <taxon>Fungi</taxon>
        <taxon>Dikarya</taxon>
        <taxon>Basidiomycota</taxon>
        <taxon>Agaricomycotina</taxon>
        <taxon>Agaricomycetes</taxon>
        <taxon>Cantharellales</taxon>
        <taxon>Hydnaceae</taxon>
        <taxon>Hydnum</taxon>
    </lineage>
</organism>
<sequence length="165" mass="19195">MKAPRKIPKLQAIIPPEARAIVRHILADVQPLDMYDIYEHVHNKFVEVPGPPEHSPYWARQNQPQPQHPDHPIRSIRFLKHFVLKNMAERNEVRKIMIRRRPLTNDEVGELERKIAKIERPNQRKLQQGVPPSGYVPLEVRASKWVLADWKGPDGEGFETDASQC</sequence>
<dbReference type="AlphaFoldDB" id="A0A9P6AUI4"/>
<name>A0A9P6AUI4_9AGAM</name>
<accession>A0A9P6AUI4</accession>
<protein>
    <submittedName>
        <fullName evidence="2">Uncharacterized protein</fullName>
    </submittedName>
</protein>
<dbReference type="OrthoDB" id="2587968at2759"/>
<reference evidence="2" key="1">
    <citation type="journal article" date="2020" name="Nat. Commun.">
        <title>Large-scale genome sequencing of mycorrhizal fungi provides insights into the early evolution of symbiotic traits.</title>
        <authorList>
            <person name="Miyauchi S."/>
            <person name="Kiss E."/>
            <person name="Kuo A."/>
            <person name="Drula E."/>
            <person name="Kohler A."/>
            <person name="Sanchez-Garcia M."/>
            <person name="Morin E."/>
            <person name="Andreopoulos B."/>
            <person name="Barry K.W."/>
            <person name="Bonito G."/>
            <person name="Buee M."/>
            <person name="Carver A."/>
            <person name="Chen C."/>
            <person name="Cichocki N."/>
            <person name="Clum A."/>
            <person name="Culley D."/>
            <person name="Crous P.W."/>
            <person name="Fauchery L."/>
            <person name="Girlanda M."/>
            <person name="Hayes R.D."/>
            <person name="Keri Z."/>
            <person name="LaButti K."/>
            <person name="Lipzen A."/>
            <person name="Lombard V."/>
            <person name="Magnuson J."/>
            <person name="Maillard F."/>
            <person name="Murat C."/>
            <person name="Nolan M."/>
            <person name="Ohm R.A."/>
            <person name="Pangilinan J."/>
            <person name="Pereira M.F."/>
            <person name="Perotto S."/>
            <person name="Peter M."/>
            <person name="Pfister S."/>
            <person name="Riley R."/>
            <person name="Sitrit Y."/>
            <person name="Stielow J.B."/>
            <person name="Szollosi G."/>
            <person name="Zifcakova L."/>
            <person name="Stursova M."/>
            <person name="Spatafora J.W."/>
            <person name="Tedersoo L."/>
            <person name="Vaario L.M."/>
            <person name="Yamada A."/>
            <person name="Yan M."/>
            <person name="Wang P."/>
            <person name="Xu J."/>
            <person name="Bruns T."/>
            <person name="Baldrian P."/>
            <person name="Vilgalys R."/>
            <person name="Dunand C."/>
            <person name="Henrissat B."/>
            <person name="Grigoriev I.V."/>
            <person name="Hibbett D."/>
            <person name="Nagy L.G."/>
            <person name="Martin F.M."/>
        </authorList>
    </citation>
    <scope>NUCLEOTIDE SEQUENCE</scope>
    <source>
        <strain evidence="2">UP504</strain>
    </source>
</reference>
<dbReference type="Proteomes" id="UP000886523">
    <property type="component" value="Unassembled WGS sequence"/>
</dbReference>
<comment type="caution">
    <text evidence="2">The sequence shown here is derived from an EMBL/GenBank/DDBJ whole genome shotgun (WGS) entry which is preliminary data.</text>
</comment>
<proteinExistence type="predicted"/>
<dbReference type="EMBL" id="MU128990">
    <property type="protein sequence ID" value="KAF9512171.1"/>
    <property type="molecule type" value="Genomic_DNA"/>
</dbReference>
<evidence type="ECO:0000256" key="1">
    <source>
        <dbReference type="SAM" id="MobiDB-lite"/>
    </source>
</evidence>
<gene>
    <name evidence="2" type="ORF">BS47DRAFT_1394461</name>
</gene>